<name>A0ABV8JF63_9BACL</name>
<evidence type="ECO:0000256" key="2">
    <source>
        <dbReference type="SAM" id="SignalP"/>
    </source>
</evidence>
<feature type="domain" description="Putative amidase" evidence="3">
    <location>
        <begin position="337"/>
        <end position="482"/>
    </location>
</feature>
<dbReference type="PANTHER" id="PTHR40032">
    <property type="entry name" value="EXPORTED PROTEIN-RELATED"/>
    <property type="match status" value="1"/>
</dbReference>
<gene>
    <name evidence="4" type="ORF">ACFOUO_03405</name>
</gene>
<evidence type="ECO:0000313" key="4">
    <source>
        <dbReference type="EMBL" id="MFC4075851.1"/>
    </source>
</evidence>
<protein>
    <submittedName>
        <fullName evidence="4">Amidase domain-containing protein</fullName>
    </submittedName>
</protein>
<feature type="region of interest" description="Disordered" evidence="1">
    <location>
        <begin position="155"/>
        <end position="339"/>
    </location>
</feature>
<proteinExistence type="predicted"/>
<dbReference type="EMBL" id="JBHSAP010000007">
    <property type="protein sequence ID" value="MFC4075851.1"/>
    <property type="molecule type" value="Genomic_DNA"/>
</dbReference>
<sequence>MNKNGKDNKFKKIMGNKKVLWITGASLAVVFTCSSLAFAGAFGGDHDTDKVWNGSSGKKTAQAAKEDESTEKYDTVSDKELADNISYYNESPKSEQQIKREHQAAVKIVQQKSNQNAKPDLNDPRYRDKVRSAATNLEGLTDAQKKQVQGYVKDVGEYENKEKNKRLRELKEKAKKGQLTQEEKAELYNLQPIKNPGPKIKATPVKNKPKKETSEKEQATDSEKPDGQQEENQELPRKSEEQPEEDQELPRNPEDEQGDKGTEEEPQQPDEQPNEQQGDNADQEQPQAPDNEGGNEEERPQQPGDQPGEDQEEPQQPGSQQPQPQPQTQPGKEANGYDRAKVREYAYKWWNKRNNEQYGFYSRERGGCYDCWYDCTNFVSQAMKAGNFKEKKGRYDWYDYWYYNDTRPAMTWSVANSFFKHMKLVRKAQQASDPSQLKVGDILNVDFEKDGYIDHSVIVTKIEWGIIYATYHTSDNKDKPINDWFMLYDVYGWKMGTAKN</sequence>
<dbReference type="Proteomes" id="UP001595843">
    <property type="component" value="Unassembled WGS sequence"/>
</dbReference>
<organism evidence="4 5">
    <name type="scientific">Salinithrix halophila</name>
    <dbReference type="NCBI Taxonomy" id="1485204"/>
    <lineage>
        <taxon>Bacteria</taxon>
        <taxon>Bacillati</taxon>
        <taxon>Bacillota</taxon>
        <taxon>Bacilli</taxon>
        <taxon>Bacillales</taxon>
        <taxon>Thermoactinomycetaceae</taxon>
        <taxon>Salinithrix</taxon>
    </lineage>
</organism>
<keyword evidence="5" id="KW-1185">Reference proteome</keyword>
<feature type="compositionally biased region" description="Basic and acidic residues" evidence="1">
    <location>
        <begin position="155"/>
        <end position="172"/>
    </location>
</feature>
<accession>A0ABV8JF63</accession>
<evidence type="ECO:0000256" key="1">
    <source>
        <dbReference type="SAM" id="MobiDB-lite"/>
    </source>
</evidence>
<feature type="region of interest" description="Disordered" evidence="1">
    <location>
        <begin position="49"/>
        <end position="76"/>
    </location>
</feature>
<feature type="compositionally biased region" description="Basic and acidic residues" evidence="1">
    <location>
        <begin position="248"/>
        <end position="263"/>
    </location>
</feature>
<evidence type="ECO:0000259" key="3">
    <source>
        <dbReference type="Pfam" id="PF12671"/>
    </source>
</evidence>
<dbReference type="RefSeq" id="WP_380702159.1">
    <property type="nucleotide sequence ID" value="NZ_JBHSAP010000007.1"/>
</dbReference>
<dbReference type="InterPro" id="IPR024301">
    <property type="entry name" value="Amidase_6"/>
</dbReference>
<feature type="signal peptide" evidence="2">
    <location>
        <begin position="1"/>
        <end position="39"/>
    </location>
</feature>
<feature type="chain" id="PRO_5046084778" evidence="2">
    <location>
        <begin position="40"/>
        <end position="500"/>
    </location>
</feature>
<feature type="compositionally biased region" description="Low complexity" evidence="1">
    <location>
        <begin position="314"/>
        <end position="331"/>
    </location>
</feature>
<evidence type="ECO:0000313" key="5">
    <source>
        <dbReference type="Proteomes" id="UP001595843"/>
    </source>
</evidence>
<reference evidence="5" key="1">
    <citation type="journal article" date="2019" name="Int. J. Syst. Evol. Microbiol.">
        <title>The Global Catalogue of Microorganisms (GCM) 10K type strain sequencing project: providing services to taxonomists for standard genome sequencing and annotation.</title>
        <authorList>
            <consortium name="The Broad Institute Genomics Platform"/>
            <consortium name="The Broad Institute Genome Sequencing Center for Infectious Disease"/>
            <person name="Wu L."/>
            <person name="Ma J."/>
        </authorList>
    </citation>
    <scope>NUCLEOTIDE SEQUENCE [LARGE SCALE GENOMIC DNA]</scope>
    <source>
        <strain evidence="5">IBRC-M 10813</strain>
    </source>
</reference>
<comment type="caution">
    <text evidence="4">The sequence shown here is derived from an EMBL/GenBank/DDBJ whole genome shotgun (WGS) entry which is preliminary data.</text>
</comment>
<dbReference type="PANTHER" id="PTHR40032:SF1">
    <property type="entry name" value="EXPORTED PROTEIN"/>
    <property type="match status" value="1"/>
</dbReference>
<keyword evidence="2" id="KW-0732">Signal</keyword>
<dbReference type="Pfam" id="PF12671">
    <property type="entry name" value="Amidase_6"/>
    <property type="match status" value="1"/>
</dbReference>
<feature type="compositionally biased region" description="Basic and acidic residues" evidence="1">
    <location>
        <begin position="64"/>
        <end position="76"/>
    </location>
</feature>
<feature type="compositionally biased region" description="Polar residues" evidence="1">
    <location>
        <begin position="278"/>
        <end position="288"/>
    </location>
</feature>
<feature type="compositionally biased region" description="Basic and acidic residues" evidence="1">
    <location>
        <begin position="210"/>
        <end position="227"/>
    </location>
</feature>